<dbReference type="InterPro" id="IPR043968">
    <property type="entry name" value="SGNH"/>
</dbReference>
<evidence type="ECO:0000313" key="5">
    <source>
        <dbReference type="Proteomes" id="UP000533641"/>
    </source>
</evidence>
<dbReference type="PANTHER" id="PTHR23028">
    <property type="entry name" value="ACETYLTRANSFERASE"/>
    <property type="match status" value="1"/>
</dbReference>
<feature type="transmembrane region" description="Helical" evidence="1">
    <location>
        <begin position="72"/>
        <end position="91"/>
    </location>
</feature>
<dbReference type="GO" id="GO:0016020">
    <property type="term" value="C:membrane"/>
    <property type="evidence" value="ECO:0007669"/>
    <property type="project" value="TreeGrafter"/>
</dbReference>
<dbReference type="Proteomes" id="UP000533641">
    <property type="component" value="Unassembled WGS sequence"/>
</dbReference>
<evidence type="ECO:0000256" key="1">
    <source>
        <dbReference type="SAM" id="Phobius"/>
    </source>
</evidence>
<dbReference type="GO" id="GO:0009103">
    <property type="term" value="P:lipopolysaccharide biosynthetic process"/>
    <property type="evidence" value="ECO:0007669"/>
    <property type="project" value="TreeGrafter"/>
</dbReference>
<proteinExistence type="predicted"/>
<sequence length="659" mass="72273">MKYRAEIDGLRALAVLSVILFHSGVSFLPGGFVGVDVFFVISGYLITAIIIGEMKEQTFSAADFYLRRAKRILPALFAMMFVTALVGAALLTPPAFERLMRSIGEVSLSISNFSFARAAGYFDEGTAWRPMLHTWSLGVEEQFYLFLPLYLFIARSRTSWSWQRIVTLPMVISFAIGVVMVRHWPTAAYYLPFGRFWELLVGSLLATGTIGAIRDDRRRHAASAAGLALIAIPVLFYGENTTFPGETALLPCLGAFLILHSARSGRSFVSTALASTPLAFIGKLSYSLYLWHWPILYFARIIKGQALTAGEGLALLPLTFAVSYAAWRFIENPARRSDVSFRTAAKLVAATVATCIGLWVVTEQLDGMPGRFSDVERRMASGARDTNPDRRACDAPSLERLRAGTPCILGADKVPGVALMGDSIADALAPGVVAAAEQAGQSVMILTKEGCRPIIWSRSDAGSCQRFLVEAEQLLKRTETIHTVVIIARWANIASGYRYGAPILVPPSMTHPYDEANLSRLAAALSDQFAHLDHKRIIVVGFVPEQSLYVPQTLLVRHRLGQPLPSGVSRGVFEERQKIVRQLFSRPNFAKVTLIDATPFFCNDESCPVQDQGIPAFVDDNHPSTSKALSVSAMFTPAFVTRERLQSRAKAVPVSQEPS</sequence>
<comment type="caution">
    <text evidence="4">The sequence shown here is derived from an EMBL/GenBank/DDBJ whole genome shotgun (WGS) entry which is preliminary data.</text>
</comment>
<feature type="domain" description="SGNH" evidence="3">
    <location>
        <begin position="403"/>
        <end position="637"/>
    </location>
</feature>
<dbReference type="Pfam" id="PF01757">
    <property type="entry name" value="Acyl_transf_3"/>
    <property type="match status" value="1"/>
</dbReference>
<feature type="transmembrane region" description="Helical" evidence="1">
    <location>
        <begin position="339"/>
        <end position="361"/>
    </location>
</feature>
<dbReference type="AlphaFoldDB" id="A0A7W6WBZ4"/>
<name>A0A7W6WBZ4_9HYPH</name>
<feature type="transmembrane region" description="Helical" evidence="1">
    <location>
        <begin position="306"/>
        <end position="327"/>
    </location>
</feature>
<evidence type="ECO:0000259" key="3">
    <source>
        <dbReference type="Pfam" id="PF19040"/>
    </source>
</evidence>
<feature type="transmembrane region" description="Helical" evidence="1">
    <location>
        <begin position="220"/>
        <end position="237"/>
    </location>
</feature>
<accession>A0A7W6WBZ4</accession>
<organism evidence="4 5">
    <name type="scientific">Rhizobium mongolense</name>
    <dbReference type="NCBI Taxonomy" id="57676"/>
    <lineage>
        <taxon>Bacteria</taxon>
        <taxon>Pseudomonadati</taxon>
        <taxon>Pseudomonadota</taxon>
        <taxon>Alphaproteobacteria</taxon>
        <taxon>Hyphomicrobiales</taxon>
        <taxon>Rhizobiaceae</taxon>
        <taxon>Rhizobium/Agrobacterium group</taxon>
        <taxon>Rhizobium</taxon>
    </lineage>
</organism>
<feature type="domain" description="Acyltransferase 3" evidence="2">
    <location>
        <begin position="5"/>
        <end position="327"/>
    </location>
</feature>
<reference evidence="4 5" key="1">
    <citation type="submission" date="2020-08" db="EMBL/GenBank/DDBJ databases">
        <title>Genomic Encyclopedia of Type Strains, Phase IV (KMG-V): Genome sequencing to study the core and pangenomes of soil and plant-associated prokaryotes.</title>
        <authorList>
            <person name="Whitman W."/>
        </authorList>
    </citation>
    <scope>NUCLEOTIDE SEQUENCE [LARGE SCALE GENOMIC DNA]</scope>
    <source>
        <strain evidence="4 5">SEMIA 402</strain>
    </source>
</reference>
<feature type="transmembrane region" description="Helical" evidence="1">
    <location>
        <begin position="196"/>
        <end position="213"/>
    </location>
</feature>
<feature type="transmembrane region" description="Helical" evidence="1">
    <location>
        <begin position="243"/>
        <end position="260"/>
    </location>
</feature>
<evidence type="ECO:0000259" key="2">
    <source>
        <dbReference type="Pfam" id="PF01757"/>
    </source>
</evidence>
<protein>
    <submittedName>
        <fullName evidence="4">Peptidoglycan/LPS O-acetylase OafA/YrhL</fullName>
    </submittedName>
</protein>
<feature type="transmembrane region" description="Helical" evidence="1">
    <location>
        <begin position="267"/>
        <end position="286"/>
    </location>
</feature>
<feature type="transmembrane region" description="Helical" evidence="1">
    <location>
        <begin position="132"/>
        <end position="153"/>
    </location>
</feature>
<feature type="transmembrane region" description="Helical" evidence="1">
    <location>
        <begin position="35"/>
        <end position="52"/>
    </location>
</feature>
<feature type="transmembrane region" description="Helical" evidence="1">
    <location>
        <begin position="12"/>
        <end position="29"/>
    </location>
</feature>
<gene>
    <name evidence="4" type="ORF">GGE12_000012</name>
</gene>
<keyword evidence="1" id="KW-0472">Membrane</keyword>
<dbReference type="InterPro" id="IPR050879">
    <property type="entry name" value="Acyltransferase_3"/>
</dbReference>
<dbReference type="PANTHER" id="PTHR23028:SF53">
    <property type="entry name" value="ACYL_TRANSF_3 DOMAIN-CONTAINING PROTEIN"/>
    <property type="match status" value="1"/>
</dbReference>
<dbReference type="RefSeq" id="WP_183922081.1">
    <property type="nucleotide sequence ID" value="NZ_JACIGM010000001.1"/>
</dbReference>
<dbReference type="Pfam" id="PF19040">
    <property type="entry name" value="SGNH"/>
    <property type="match status" value="1"/>
</dbReference>
<keyword evidence="1" id="KW-1133">Transmembrane helix</keyword>
<evidence type="ECO:0000313" key="4">
    <source>
        <dbReference type="EMBL" id="MBB4272270.1"/>
    </source>
</evidence>
<dbReference type="InterPro" id="IPR002656">
    <property type="entry name" value="Acyl_transf_3_dom"/>
</dbReference>
<keyword evidence="1" id="KW-0812">Transmembrane</keyword>
<feature type="transmembrane region" description="Helical" evidence="1">
    <location>
        <begin position="165"/>
        <end position="184"/>
    </location>
</feature>
<dbReference type="GO" id="GO:0016747">
    <property type="term" value="F:acyltransferase activity, transferring groups other than amino-acyl groups"/>
    <property type="evidence" value="ECO:0007669"/>
    <property type="project" value="InterPro"/>
</dbReference>
<dbReference type="EMBL" id="JACIGM010000001">
    <property type="protein sequence ID" value="MBB4272270.1"/>
    <property type="molecule type" value="Genomic_DNA"/>
</dbReference>